<dbReference type="OrthoDB" id="414945at2759"/>
<dbReference type="SUPFAM" id="SSF56672">
    <property type="entry name" value="DNA/RNA polymerases"/>
    <property type="match status" value="1"/>
</dbReference>
<dbReference type="RefSeq" id="XP_020551447.1">
    <property type="nucleotide sequence ID" value="XM_020695788.1"/>
</dbReference>
<sequence length="238" mass="26235">MAKSVTVHVFLAIAVAKGCPLWQLDVNNAFLHGPLNEDLYMVPPEGFVGISAACSLYSGLLVTQQKYLTDILKDVNLLDAKVVSTPLPPGLKLIVETGSILPNPSPYQKLIGRLLYLGFTRPNISFVVKQLSQFLQHPKSSHWDVAVHVLCYFKMHLCSGTPVTFWCDNNAAIHVTANPVFHECTKHLDIDCHLVRDQFKLVSSNHPLFPAAVNWLTPPVGDFIHLLVKLGLAPQAPS</sequence>
<accession>A0A8M8UYI2</accession>
<gene>
    <name evidence="3" type="primary">LOC110012399</name>
</gene>
<dbReference type="AlphaFoldDB" id="A0A8M8UYI2"/>
<dbReference type="Proteomes" id="UP000504604">
    <property type="component" value="Linkage group LG8"/>
</dbReference>
<proteinExistence type="predicted"/>
<dbReference type="GeneID" id="110012399"/>
<feature type="signal peptide" evidence="1">
    <location>
        <begin position="1"/>
        <end position="18"/>
    </location>
</feature>
<reference evidence="3" key="1">
    <citation type="submission" date="2025-08" db="UniProtKB">
        <authorList>
            <consortium name="RefSeq"/>
        </authorList>
    </citation>
    <scope>IDENTIFICATION</scope>
</reference>
<dbReference type="KEGG" id="sind:110012399"/>
<keyword evidence="1" id="KW-0732">Signal</keyword>
<dbReference type="InterPro" id="IPR043502">
    <property type="entry name" value="DNA/RNA_pol_sf"/>
</dbReference>
<evidence type="ECO:0000313" key="2">
    <source>
        <dbReference type="Proteomes" id="UP000504604"/>
    </source>
</evidence>
<protein>
    <submittedName>
        <fullName evidence="3">Uncharacterized protein LOC110012399</fullName>
    </submittedName>
</protein>
<name>A0A8M8UYI2_SESIN</name>
<evidence type="ECO:0000256" key="1">
    <source>
        <dbReference type="SAM" id="SignalP"/>
    </source>
</evidence>
<dbReference type="PANTHER" id="PTHR11439">
    <property type="entry name" value="GAG-POL-RELATED RETROTRANSPOSON"/>
    <property type="match status" value="1"/>
</dbReference>
<feature type="chain" id="PRO_5035482433" evidence="1">
    <location>
        <begin position="19"/>
        <end position="238"/>
    </location>
</feature>
<organism evidence="2 3">
    <name type="scientific">Sesamum indicum</name>
    <name type="common">Oriental sesame</name>
    <name type="synonym">Sesamum orientale</name>
    <dbReference type="NCBI Taxonomy" id="4182"/>
    <lineage>
        <taxon>Eukaryota</taxon>
        <taxon>Viridiplantae</taxon>
        <taxon>Streptophyta</taxon>
        <taxon>Embryophyta</taxon>
        <taxon>Tracheophyta</taxon>
        <taxon>Spermatophyta</taxon>
        <taxon>Magnoliopsida</taxon>
        <taxon>eudicotyledons</taxon>
        <taxon>Gunneridae</taxon>
        <taxon>Pentapetalae</taxon>
        <taxon>asterids</taxon>
        <taxon>lamiids</taxon>
        <taxon>Lamiales</taxon>
        <taxon>Pedaliaceae</taxon>
        <taxon>Sesamum</taxon>
    </lineage>
</organism>
<dbReference type="PANTHER" id="PTHR11439:SF511">
    <property type="match status" value="1"/>
</dbReference>
<evidence type="ECO:0000313" key="3">
    <source>
        <dbReference type="RefSeq" id="XP_020551447.1"/>
    </source>
</evidence>
<keyword evidence="2" id="KW-1185">Reference proteome</keyword>